<dbReference type="Proteomes" id="UP000274922">
    <property type="component" value="Unassembled WGS sequence"/>
</dbReference>
<dbReference type="OrthoDB" id="272077at2759"/>
<feature type="region of interest" description="Disordered" evidence="2">
    <location>
        <begin position="386"/>
        <end position="418"/>
    </location>
</feature>
<dbReference type="Pfam" id="PF08238">
    <property type="entry name" value="Sel1"/>
    <property type="match status" value="7"/>
</dbReference>
<dbReference type="SMART" id="SM00671">
    <property type="entry name" value="SEL1"/>
    <property type="match status" value="7"/>
</dbReference>
<accession>A0A4V1IUX9</accession>
<evidence type="ECO:0008006" key="5">
    <source>
        <dbReference type="Google" id="ProtNLM"/>
    </source>
</evidence>
<evidence type="ECO:0000256" key="1">
    <source>
        <dbReference type="ARBA" id="ARBA00022737"/>
    </source>
</evidence>
<feature type="compositionally biased region" description="Low complexity" evidence="2">
    <location>
        <begin position="1"/>
        <end position="16"/>
    </location>
</feature>
<protein>
    <recommendedName>
        <fullName evidence="5">HCP-like protein</fullName>
    </recommendedName>
</protein>
<dbReference type="InterPro" id="IPR006597">
    <property type="entry name" value="Sel1-like"/>
</dbReference>
<name>A0A4V1IUX9_9FUNG</name>
<dbReference type="InterPro" id="IPR051726">
    <property type="entry name" value="Chitin_Synth_Reg"/>
</dbReference>
<dbReference type="SUPFAM" id="SSF81901">
    <property type="entry name" value="HCP-like"/>
    <property type="match status" value="1"/>
</dbReference>
<sequence length="418" mass="45055">MGPASSASSSSTATPSAPRPSKPDPGAMYTELVALRTQAKASTDPAVQLAFCRTLLTVADALPRSPAALLALADQSGSRNLDPKKIRKQQDVLQHEALKHLKKLATHGNVQGVGKTPYADAQYLLAECYGHGRLGLSHDHERAFALYHAASKQGHAASTYRAAVCYEAGAGVKRDHGRAVSLYRKAAAMGDTAAMFRLGMIQLHGQLNVPVNPRDGIAWLKRAANQADEATPHALHELGMLYEGKTSGILLPDPAYAHDLFLRAAQLAYAPSQYKLGLCHEYGLLNLTVDARRSIAWYAKAAEQGDPDAELALSGWYLTGADGILVQSDQEAYLWARKAADKGLAKAEYAVAYYTEHGVGVRANWDEARRWYLRASSQGHARAMARLKEAAQDGVKPAGKSAKRRKDGDAKDSECSIM</sequence>
<reference evidence="4" key="1">
    <citation type="journal article" date="2018" name="Nat. Microbiol.">
        <title>Leveraging single-cell genomics to expand the fungal tree of life.</title>
        <authorList>
            <person name="Ahrendt S.R."/>
            <person name="Quandt C.A."/>
            <person name="Ciobanu D."/>
            <person name="Clum A."/>
            <person name="Salamov A."/>
            <person name="Andreopoulos B."/>
            <person name="Cheng J.F."/>
            <person name="Woyke T."/>
            <person name="Pelin A."/>
            <person name="Henrissat B."/>
            <person name="Reynolds N.K."/>
            <person name="Benny G.L."/>
            <person name="Smith M.E."/>
            <person name="James T.Y."/>
            <person name="Grigoriev I.V."/>
        </authorList>
    </citation>
    <scope>NUCLEOTIDE SEQUENCE [LARGE SCALE GENOMIC DNA]</scope>
    <source>
        <strain evidence="4">ATCC 52028</strain>
    </source>
</reference>
<keyword evidence="1" id="KW-0677">Repeat</keyword>
<dbReference type="AlphaFoldDB" id="A0A4V1IUX9"/>
<keyword evidence="4" id="KW-1185">Reference proteome</keyword>
<dbReference type="PANTHER" id="PTHR46430">
    <property type="entry name" value="PROTEIN SKT5-RELATED"/>
    <property type="match status" value="1"/>
</dbReference>
<organism evidence="3 4">
    <name type="scientific">Caulochytrium protostelioides</name>
    <dbReference type="NCBI Taxonomy" id="1555241"/>
    <lineage>
        <taxon>Eukaryota</taxon>
        <taxon>Fungi</taxon>
        <taxon>Fungi incertae sedis</taxon>
        <taxon>Chytridiomycota</taxon>
        <taxon>Chytridiomycota incertae sedis</taxon>
        <taxon>Chytridiomycetes</taxon>
        <taxon>Caulochytriales</taxon>
        <taxon>Caulochytriaceae</taxon>
        <taxon>Caulochytrium</taxon>
    </lineage>
</organism>
<dbReference type="STRING" id="1555241.A0A4V1IUX9"/>
<feature type="compositionally biased region" description="Basic and acidic residues" evidence="2">
    <location>
        <begin position="406"/>
        <end position="418"/>
    </location>
</feature>
<evidence type="ECO:0000313" key="3">
    <source>
        <dbReference type="EMBL" id="RKP02119.1"/>
    </source>
</evidence>
<dbReference type="EMBL" id="ML014151">
    <property type="protein sequence ID" value="RKP02119.1"/>
    <property type="molecule type" value="Genomic_DNA"/>
</dbReference>
<proteinExistence type="predicted"/>
<evidence type="ECO:0000313" key="4">
    <source>
        <dbReference type="Proteomes" id="UP000274922"/>
    </source>
</evidence>
<dbReference type="InterPro" id="IPR011990">
    <property type="entry name" value="TPR-like_helical_dom_sf"/>
</dbReference>
<dbReference type="Gene3D" id="1.25.40.10">
    <property type="entry name" value="Tetratricopeptide repeat domain"/>
    <property type="match status" value="2"/>
</dbReference>
<evidence type="ECO:0000256" key="2">
    <source>
        <dbReference type="SAM" id="MobiDB-lite"/>
    </source>
</evidence>
<feature type="region of interest" description="Disordered" evidence="2">
    <location>
        <begin position="1"/>
        <end position="27"/>
    </location>
</feature>
<dbReference type="PANTHER" id="PTHR46430:SF3">
    <property type="entry name" value="ACTIVATOR OF C KINASE PROTEIN 1"/>
    <property type="match status" value="1"/>
</dbReference>
<gene>
    <name evidence="3" type="ORF">CXG81DRAFT_11173</name>
</gene>